<dbReference type="EMBL" id="JAMYBS010000020">
    <property type="protein sequence ID" value="MCO7546186.1"/>
    <property type="molecule type" value="Genomic_DNA"/>
</dbReference>
<evidence type="ECO:0000259" key="2">
    <source>
        <dbReference type="PROSITE" id="PS50853"/>
    </source>
</evidence>
<dbReference type="InterPro" id="IPR053171">
    <property type="entry name" value="Viral_Tip_Attach_Protein"/>
</dbReference>
<dbReference type="RefSeq" id="WP_253164025.1">
    <property type="nucleotide sequence ID" value="NZ_JAMYBS010000020.1"/>
</dbReference>
<dbReference type="AlphaFoldDB" id="A0AA41WIN3"/>
<dbReference type="PANTHER" id="PTHR36251:SF2">
    <property type="entry name" value="GIFSY-2 PROPHAGE HOST SPECIFICITY PROTEIN J, PHAGE LAMBDA"/>
    <property type="match status" value="1"/>
</dbReference>
<name>A0AA41WIN3_9GAMM</name>
<feature type="region of interest" description="Disordered" evidence="1">
    <location>
        <begin position="1"/>
        <end position="24"/>
    </location>
</feature>
<dbReference type="Pfam" id="PF09327">
    <property type="entry name" value="Phage_Tail_Tip"/>
    <property type="match status" value="1"/>
</dbReference>
<dbReference type="InterPro" id="IPR055385">
    <property type="entry name" value="GpJ_HDII-ins2"/>
</dbReference>
<feature type="domain" description="Fibronectin type-III" evidence="2">
    <location>
        <begin position="718"/>
        <end position="815"/>
    </location>
</feature>
<dbReference type="InterPro" id="IPR032876">
    <property type="entry name" value="J_dom"/>
</dbReference>
<dbReference type="Pfam" id="PF24801">
    <property type="entry name" value="FNIII-A_GpJ"/>
    <property type="match status" value="1"/>
</dbReference>
<evidence type="ECO:0000313" key="4">
    <source>
        <dbReference type="Proteomes" id="UP001165292"/>
    </source>
</evidence>
<comment type="caution">
    <text evidence="3">The sequence shown here is derived from an EMBL/GenBank/DDBJ whole genome shotgun (WGS) entry which is preliminary data.</text>
</comment>
<protein>
    <submittedName>
        <fullName evidence="3">Phage tail protein</fullName>
    </submittedName>
</protein>
<dbReference type="PROSITE" id="PS50853">
    <property type="entry name" value="FN3"/>
    <property type="match status" value="1"/>
</dbReference>
<evidence type="ECO:0000256" key="1">
    <source>
        <dbReference type="SAM" id="MobiDB-lite"/>
    </source>
</evidence>
<organism evidence="3 4">
    <name type="scientific">Stutzerimonas nitrititolerans</name>
    <dbReference type="NCBI Taxonomy" id="2482751"/>
    <lineage>
        <taxon>Bacteria</taxon>
        <taxon>Pseudomonadati</taxon>
        <taxon>Pseudomonadota</taxon>
        <taxon>Gammaproteobacteria</taxon>
        <taxon>Pseudomonadales</taxon>
        <taxon>Pseudomonadaceae</taxon>
        <taxon>Stutzerimonas</taxon>
    </lineage>
</organism>
<reference evidence="3" key="1">
    <citation type="submission" date="2022-06" db="EMBL/GenBank/DDBJ databases">
        <title>Detection of beta-lactamases in bacteria of animal origin.</title>
        <authorList>
            <person name="Mlynarcik P."/>
            <person name="Zdarska V."/>
            <person name="Chudobova H."/>
            <person name="Prochazkova P."/>
            <person name="Hricova K."/>
            <person name="Mezerova K."/>
            <person name="Bardon J."/>
            <person name="Dolejska M."/>
            <person name="Sukkar I."/>
            <person name="Kolar M."/>
        </authorList>
    </citation>
    <scope>NUCLEOTIDE SEQUENCE</scope>
    <source>
        <strain evidence="3">S 300-3</strain>
    </source>
</reference>
<dbReference type="InterPro" id="IPR036116">
    <property type="entry name" value="FN3_sf"/>
</dbReference>
<proteinExistence type="predicted"/>
<dbReference type="InterPro" id="IPR015406">
    <property type="entry name" value="GpJ_CSF"/>
</dbReference>
<gene>
    <name evidence="3" type="ORF">NJF43_15615</name>
</gene>
<dbReference type="Pfam" id="PF13550">
    <property type="entry name" value="Phage-tail_3"/>
    <property type="match status" value="1"/>
</dbReference>
<dbReference type="InterPro" id="IPR003961">
    <property type="entry name" value="FN3_dom"/>
</dbReference>
<dbReference type="Proteomes" id="UP001165292">
    <property type="component" value="Unassembled WGS sequence"/>
</dbReference>
<sequence length="1165" mass="126244">MNAAVDIRGRKGGSSKPKAPYEAADSLQSTARAKILIAVGEGEFDETPDARNIFLDNTPLANADGGLNFTGVTWDWRPGSVDQSYIPGIPSVENETTINTELRSDAAWVRSVSNTQLSAVRIRFAWPALQSQDNEGNVNGYTIRYAVDVATDGGPYVEVLNEAVSGKTTSRYERSRRIDLPEASSGWQIRVRRLTANQNSNRYADTMIIAGFTDVIDAKLRYPNTALLFIEFSAEQFSNIPQVTVECRARRVQVPSNYDPTTRTYSGIWDGTMKQAWTDNPVWHTYDIVTNDRFGVGKRIKSWMVDRWEMYRIAQYCDQLVPDGKGGQEPRHICNFNLQSRTGAWELLRDLSAIYRGMTYWAQGQLRVQADIPRATDFDFAFTRANVIDGRFSYGSASERTRYSRALVSYDNPANNYDTDVAVSTDKRLQLRYGDNPVEISAIGCTRESEAQRRGKWALLTNSQDRTVTFRVGMDGQIPLPGYVIPVADSLLAGREIGGRISAAAGRVITLDRDTQVKAGDRLILNLPSGKAEGRTVQSVSGRAVTVTTSYSEQPEPQLVWALDADDLAVPLYRVMKVSRPEQGIFEITALQYEPSKFAAIDTGAKLETRPVSVLPTGVIDPPASVSMTTFNAVDQGIAVSTMTISWPAVSGAVAYDVEWKKDDGNWVRLPRVGALGVDVTGIYAGQYLARVRAISAMEIASIWRTSELTTLEGKTTPPPAIAYLNAIPEIFGITLHWGFPAEGAADTAYTDIQYGVSQDEATALSLGQFAYPANTHTMTGLAAGVTFWFRARLVDRTGNIGPWSGWVMGQSSADASAILEYITGQITETQLGQDLLDRIDLIDGDGPGSVNERIQDAVSQAVDALAYDPNQAYAQGDAVRGGPNGRRLYQALVDVPAAPDGSNAPPNDNLWMDVGQVVETANGLAVQVAENTAGISVLDGIVTATASSLAVLQAAYRDDDGEGELADALKGWDSAARITQVARTVATENMAMAEQINQLDATVGDTSAVVQQTSQALVDLEGKASALTTIKTQTTVDGRTVMAGLAIGVEGEEQEAQILAFAQRFAILDESSGELITPFVVQGGQIFANSAVFNQADIVNLIVTGELRSSDYVEGQQGIRINFVTNEFEVNGSVPGEGRITINNKVITAYHPNGVKGLEFGIGG</sequence>
<dbReference type="SUPFAM" id="SSF49265">
    <property type="entry name" value="Fibronectin type III"/>
    <property type="match status" value="1"/>
</dbReference>
<accession>A0AA41WIN3</accession>
<dbReference type="PANTHER" id="PTHR36251">
    <property type="entry name" value="FELS-1 PROPHAGE HOST SPECIFICITY PROTEIN-RELATED"/>
    <property type="match status" value="1"/>
</dbReference>
<evidence type="ECO:0000313" key="3">
    <source>
        <dbReference type="EMBL" id="MCO7546186.1"/>
    </source>
</evidence>